<gene>
    <name evidence="2" type="ORF">g.15435</name>
</gene>
<sequence>RKTERFSKSKMASRFGIDTSKWKPRHMKGTPAATFRNVLGFGIITFGIISGLIFHFTSVTEGLRNASEKLYEDSIVEVERRRMIAAGLPLMSSTEMRRMIEDAQRPDRPDI</sequence>
<name>A0A1E1W3Y9_PECGO</name>
<dbReference type="AlphaFoldDB" id="A0A1E1W3Y9"/>
<accession>A0A1E1W3Y9</accession>
<evidence type="ECO:0000256" key="1">
    <source>
        <dbReference type="SAM" id="Phobius"/>
    </source>
</evidence>
<proteinExistence type="predicted"/>
<feature type="non-terminal residue" evidence="2">
    <location>
        <position position="1"/>
    </location>
</feature>
<feature type="transmembrane region" description="Helical" evidence="1">
    <location>
        <begin position="35"/>
        <end position="56"/>
    </location>
</feature>
<keyword evidence="1" id="KW-1133">Transmembrane helix</keyword>
<dbReference type="OrthoDB" id="6593925at2759"/>
<dbReference type="EMBL" id="GDQN01009357">
    <property type="protein sequence ID" value="JAT81697.1"/>
    <property type="molecule type" value="Transcribed_RNA"/>
</dbReference>
<protein>
    <submittedName>
        <fullName evidence="2">Uncharacterized protein</fullName>
    </submittedName>
</protein>
<reference evidence="2" key="1">
    <citation type="submission" date="2015-09" db="EMBL/GenBank/DDBJ databases">
        <title>De novo assembly of Pectinophora gossypiella (Pink Bollworm) gut transcriptome.</title>
        <authorList>
            <person name="Tassone E.E."/>
        </authorList>
    </citation>
    <scope>NUCLEOTIDE SEQUENCE</scope>
</reference>
<keyword evidence="1" id="KW-0812">Transmembrane</keyword>
<keyword evidence="1" id="KW-0472">Membrane</keyword>
<evidence type="ECO:0000313" key="2">
    <source>
        <dbReference type="EMBL" id="JAT81697.1"/>
    </source>
</evidence>
<organism evidence="2">
    <name type="scientific">Pectinophora gossypiella</name>
    <name type="common">Cotton pink bollworm</name>
    <name type="synonym">Depressaria gossypiella</name>
    <dbReference type="NCBI Taxonomy" id="13191"/>
    <lineage>
        <taxon>Eukaryota</taxon>
        <taxon>Metazoa</taxon>
        <taxon>Ecdysozoa</taxon>
        <taxon>Arthropoda</taxon>
        <taxon>Hexapoda</taxon>
        <taxon>Insecta</taxon>
        <taxon>Pterygota</taxon>
        <taxon>Neoptera</taxon>
        <taxon>Endopterygota</taxon>
        <taxon>Lepidoptera</taxon>
        <taxon>Glossata</taxon>
        <taxon>Ditrysia</taxon>
        <taxon>Gelechioidea</taxon>
        <taxon>Gelechiidae</taxon>
        <taxon>Apatetrinae</taxon>
        <taxon>Pectinophora</taxon>
    </lineage>
</organism>